<dbReference type="RefSeq" id="WP_075148553.1">
    <property type="nucleotide sequence ID" value="NZ_CP018839.1"/>
</dbReference>
<dbReference type="InterPro" id="IPR014717">
    <property type="entry name" value="Transl_elong_EF1B/ribsomal_bS6"/>
</dbReference>
<evidence type="ECO:0000313" key="1">
    <source>
        <dbReference type="EMBL" id="APR05148.1"/>
    </source>
</evidence>
<keyword evidence="1" id="KW-0812">Transmembrane</keyword>
<dbReference type="Gene3D" id="3.30.70.60">
    <property type="match status" value="1"/>
</dbReference>
<dbReference type="KEGG" id="tcl:Tchl_2308"/>
<keyword evidence="1" id="KW-0472">Membrane</keyword>
<name>A0A1H5RV52_9RHOO</name>
<dbReference type="STRING" id="96773.Tchl_2308"/>
<dbReference type="AlphaFoldDB" id="A0A1H5RV52"/>
<keyword evidence="2" id="KW-1185">Reference proteome</keyword>
<proteinExistence type="predicted"/>
<organism evidence="1 2">
    <name type="scientific">Thauera chlorobenzoica</name>
    <dbReference type="NCBI Taxonomy" id="96773"/>
    <lineage>
        <taxon>Bacteria</taxon>
        <taxon>Pseudomonadati</taxon>
        <taxon>Pseudomonadota</taxon>
        <taxon>Betaproteobacteria</taxon>
        <taxon>Rhodocyclales</taxon>
        <taxon>Zoogloeaceae</taxon>
        <taxon>Thauera</taxon>
    </lineage>
</organism>
<dbReference type="EMBL" id="CP018839">
    <property type="protein sequence ID" value="APR05148.1"/>
    <property type="molecule type" value="Genomic_DNA"/>
</dbReference>
<dbReference type="OrthoDB" id="9096701at2"/>
<dbReference type="Proteomes" id="UP000185739">
    <property type="component" value="Chromosome"/>
</dbReference>
<evidence type="ECO:0000313" key="2">
    <source>
        <dbReference type="Proteomes" id="UP000185739"/>
    </source>
</evidence>
<reference evidence="1 2" key="1">
    <citation type="submission" date="2016-12" db="EMBL/GenBank/DDBJ databases">
        <title>Complete genome sequence of Thauera chlorobenzoica, a Betaproteobacterium degrading haloaromatics anaerobically to CO2 and halides.</title>
        <authorList>
            <person name="Goris T."/>
            <person name="Mergelsberg M."/>
            <person name="Boll M."/>
        </authorList>
    </citation>
    <scope>NUCLEOTIDE SEQUENCE [LARGE SCALE GENOMIC DNA]</scope>
    <source>
        <strain evidence="1 2">3CB1</strain>
    </source>
</reference>
<sequence>MKQSWPHPGRSLQRLSSPGRFGLLLAIYAAGLTTFTLLPGCQREADLQQRLARHQATLSAERQGPTPDGEGTPEHQLALFHQAFPPQDALPDSLERIYALAGEQALALEQAQYKFVPEPSGRLARYEITVPASGRYPQLRRFLERVLAELPTLALRDLHFKRDGIDKDKVDAALQFVFYVRLE</sequence>
<protein>
    <submittedName>
        <fullName evidence="1">Type II secretion system, transmembrane protein 2</fullName>
    </submittedName>
</protein>
<gene>
    <name evidence="1" type="ORF">Tchl_2308</name>
</gene>
<accession>A0A1H5RV52</accession>